<protein>
    <submittedName>
        <fullName evidence="8">Gfo/Idh/MocA family oxidoreductase</fullName>
    </submittedName>
</protein>
<dbReference type="Gene3D" id="3.30.360.10">
    <property type="entry name" value="Dihydrodipicolinate Reductase, domain 2"/>
    <property type="match status" value="1"/>
</dbReference>
<dbReference type="PANTHER" id="PTHR43818:SF1">
    <property type="entry name" value="GLYCOSYL HYDROLASE FAMILY 109 PROTEIN"/>
    <property type="match status" value="1"/>
</dbReference>
<dbReference type="RefSeq" id="WP_258812711.1">
    <property type="nucleotide sequence ID" value="NZ_JANUGU010000005.1"/>
</dbReference>
<feature type="domain" description="Gfo/Idh/MocA-like oxidoreductase N-terminal" evidence="6">
    <location>
        <begin position="43"/>
        <end position="145"/>
    </location>
</feature>
<accession>A0ABT2CZW9</accession>
<dbReference type="InterPro" id="IPR049303">
    <property type="entry name" value="Glyco_hydro_109_C"/>
</dbReference>
<evidence type="ECO:0000256" key="3">
    <source>
        <dbReference type="ARBA" id="ARBA00022801"/>
    </source>
</evidence>
<gene>
    <name evidence="8" type="ORF">NX778_15735</name>
</gene>
<evidence type="ECO:0000313" key="9">
    <source>
        <dbReference type="Proteomes" id="UP001204621"/>
    </source>
</evidence>
<dbReference type="InterPro" id="IPR006311">
    <property type="entry name" value="TAT_signal"/>
</dbReference>
<dbReference type="InterPro" id="IPR000683">
    <property type="entry name" value="Gfo/Idh/MocA-like_OxRdtase_N"/>
</dbReference>
<sequence>MSTSPFSNRFNRRDFLVGSARVAGAALVTGAAGQAFGAVRERLRIGMIGTGMRGQVHLRELLRRDDVDVVALCDVEPIMLDKALEKVAKAGKPVPRTYGADRDPDGWRAMLAAGGLDGVIIATPWEWHAPMAIEAMRAGVAVGCEVVAGITLQDHWDVLNTQLSTGTPYMLLENVCYRRDVLAVLRMVRAGVFGELAHLQGGYQHDLRGVKLNGGDPAHPYGGGVEFGPKGWSEARWRTEHSVRRDGDLYPSHGIGPCAMATNINRGNRFTRINSFSTAARGLHDYIVKQAPDHPNAKATFKLGDIVTTTLACANGETILLQHDTSLPRPYSLGFRVQGTKGLWMDVNHSIYVEGVSKPEQWDDFKQWQDKYDHPLWRRFGEDAAGAGHGGMDFFVMHAFLEALKNGEPMPIDIYDAVTWSAITPLSEQSVAQGFQTLDFPDFTNGACARASRGSRSTTATRRLPLFLPVRLPNC</sequence>
<dbReference type="Proteomes" id="UP001204621">
    <property type="component" value="Unassembled WGS sequence"/>
</dbReference>
<evidence type="ECO:0000259" key="7">
    <source>
        <dbReference type="Pfam" id="PF21252"/>
    </source>
</evidence>
<dbReference type="SUPFAM" id="SSF55347">
    <property type="entry name" value="Glyceraldehyde-3-phosphate dehydrogenase-like, C-terminal domain"/>
    <property type="match status" value="1"/>
</dbReference>
<organism evidence="8 9">
    <name type="scientific">Massilia terrae</name>
    <dbReference type="NCBI Taxonomy" id="1811224"/>
    <lineage>
        <taxon>Bacteria</taxon>
        <taxon>Pseudomonadati</taxon>
        <taxon>Pseudomonadota</taxon>
        <taxon>Betaproteobacteria</taxon>
        <taxon>Burkholderiales</taxon>
        <taxon>Oxalobacteraceae</taxon>
        <taxon>Telluria group</taxon>
        <taxon>Massilia</taxon>
    </lineage>
</organism>
<comment type="caution">
    <text evidence="8">The sequence shown here is derived from an EMBL/GenBank/DDBJ whole genome shotgun (WGS) entry which is preliminary data.</text>
</comment>
<keyword evidence="4" id="KW-0520">NAD</keyword>
<evidence type="ECO:0000256" key="5">
    <source>
        <dbReference type="ARBA" id="ARBA00023295"/>
    </source>
</evidence>
<feature type="domain" description="Glycosyl hydrolase 109 C-terminal" evidence="7">
    <location>
        <begin position="182"/>
        <end position="364"/>
    </location>
</feature>
<evidence type="ECO:0000259" key="6">
    <source>
        <dbReference type="Pfam" id="PF01408"/>
    </source>
</evidence>
<dbReference type="InterPro" id="IPR050463">
    <property type="entry name" value="Gfo/Idh/MocA_oxidrdct_glycsds"/>
</dbReference>
<comment type="cofactor">
    <cofactor evidence="1">
        <name>NAD(+)</name>
        <dbReference type="ChEBI" id="CHEBI:57540"/>
    </cofactor>
</comment>
<keyword evidence="5" id="KW-0326">Glycosidase</keyword>
<dbReference type="Pfam" id="PF21252">
    <property type="entry name" value="Glyco_hydro_109_C"/>
    <property type="match status" value="1"/>
</dbReference>
<reference evidence="8 9" key="1">
    <citation type="submission" date="2022-08" db="EMBL/GenBank/DDBJ databases">
        <title>Reclassification of Massilia species as members of the genera Telluria, Duganella, Pseudoduganella, Mokoshia gen. nov. and Zemynaea gen. nov. using orthogonal and non-orthogonal genome-based approaches.</title>
        <authorList>
            <person name="Bowman J.P."/>
        </authorList>
    </citation>
    <scope>NUCLEOTIDE SEQUENCE [LARGE SCALE GENOMIC DNA]</scope>
    <source>
        <strain evidence="8 9">JCM 31606</strain>
    </source>
</reference>
<evidence type="ECO:0000256" key="2">
    <source>
        <dbReference type="ARBA" id="ARBA00009329"/>
    </source>
</evidence>
<evidence type="ECO:0000256" key="1">
    <source>
        <dbReference type="ARBA" id="ARBA00001911"/>
    </source>
</evidence>
<comment type="similarity">
    <text evidence="2">Belongs to the Gfo/Idh/MocA family. Glycosyl hydrolase 109 subfamily.</text>
</comment>
<keyword evidence="3" id="KW-0378">Hydrolase</keyword>
<dbReference type="PANTHER" id="PTHR43818">
    <property type="entry name" value="BCDNA.GH03377"/>
    <property type="match status" value="1"/>
</dbReference>
<name>A0ABT2CZW9_9BURK</name>
<evidence type="ECO:0000256" key="4">
    <source>
        <dbReference type="ARBA" id="ARBA00023027"/>
    </source>
</evidence>
<keyword evidence="9" id="KW-1185">Reference proteome</keyword>
<dbReference type="EMBL" id="JANUGU010000005">
    <property type="protein sequence ID" value="MCS0659521.1"/>
    <property type="molecule type" value="Genomic_DNA"/>
</dbReference>
<dbReference type="InterPro" id="IPR036291">
    <property type="entry name" value="NAD(P)-bd_dom_sf"/>
</dbReference>
<evidence type="ECO:0000313" key="8">
    <source>
        <dbReference type="EMBL" id="MCS0659521.1"/>
    </source>
</evidence>
<dbReference type="Pfam" id="PF01408">
    <property type="entry name" value="GFO_IDH_MocA"/>
    <property type="match status" value="1"/>
</dbReference>
<proteinExistence type="inferred from homology"/>
<dbReference type="SUPFAM" id="SSF51735">
    <property type="entry name" value="NAD(P)-binding Rossmann-fold domains"/>
    <property type="match status" value="1"/>
</dbReference>
<dbReference type="PROSITE" id="PS51318">
    <property type="entry name" value="TAT"/>
    <property type="match status" value="1"/>
</dbReference>
<dbReference type="Gene3D" id="3.40.50.720">
    <property type="entry name" value="NAD(P)-binding Rossmann-like Domain"/>
    <property type="match status" value="1"/>
</dbReference>